<feature type="transmembrane region" description="Helical" evidence="1">
    <location>
        <begin position="129"/>
        <end position="146"/>
    </location>
</feature>
<keyword evidence="1" id="KW-0812">Transmembrane</keyword>
<feature type="transmembrane region" description="Helical" evidence="1">
    <location>
        <begin position="102"/>
        <end position="123"/>
    </location>
</feature>
<feature type="transmembrane region" description="Helical" evidence="1">
    <location>
        <begin position="249"/>
        <end position="277"/>
    </location>
</feature>
<name>A0ABY1RAK5_9MICO</name>
<sequence length="295" mass="31860">MTAAPGWYEAGKPGKLRWWDGTRWTAQEADAARPVQQQQVPVAPLAPTPMVSPSQLPSGPQLGWYPTGPDQLRWWDGSHWTGLRVKNGKPGTDWATTEQPSLAWVFGSVFLVLAIAQFSLGALSTHLSFNGFPMLLLTLLWFGIAAQTTAVRRIPQPVGAPVVVDVVRPLPGEQDGPGAGWYSVSPRATRWWTGSRWAQYVGTQYGIRPTFHGARAFRTYLVMSWVVLGIGVLAVIVGVVILVNSSGDGYGFLGGFIGGIVVGGGVLFAVLGGVLLIMSRIQRRLLLLPEQPPGR</sequence>
<keyword evidence="1" id="KW-0472">Membrane</keyword>
<feature type="transmembrane region" description="Helical" evidence="1">
    <location>
        <begin position="220"/>
        <end position="243"/>
    </location>
</feature>
<evidence type="ECO:0000313" key="4">
    <source>
        <dbReference type="Proteomes" id="UP000194464"/>
    </source>
</evidence>
<comment type="caution">
    <text evidence="3">The sequence shown here is derived from an EMBL/GenBank/DDBJ whole genome shotgun (WGS) entry which is preliminary data.</text>
</comment>
<protein>
    <recommendedName>
        <fullName evidence="2">DUF2510 domain-containing protein</fullName>
    </recommendedName>
</protein>
<keyword evidence="4" id="KW-1185">Reference proteome</keyword>
<accession>A0ABY1RAK5</accession>
<feature type="domain" description="DUF2510" evidence="2">
    <location>
        <begin position="5"/>
        <end position="34"/>
    </location>
</feature>
<organism evidence="3 4">
    <name type="scientific">Plantibacter elymi</name>
    <name type="common">nom. nud.</name>
    <dbReference type="NCBI Taxonomy" id="199708"/>
    <lineage>
        <taxon>Bacteria</taxon>
        <taxon>Bacillati</taxon>
        <taxon>Actinomycetota</taxon>
        <taxon>Actinomycetes</taxon>
        <taxon>Micrococcales</taxon>
        <taxon>Microbacteriaceae</taxon>
        <taxon>Plantibacter</taxon>
    </lineage>
</organism>
<dbReference type="RefSeq" id="WP_086473369.1">
    <property type="nucleotide sequence ID" value="NZ_FXWJ01000002.1"/>
</dbReference>
<evidence type="ECO:0000259" key="2">
    <source>
        <dbReference type="Pfam" id="PF10708"/>
    </source>
</evidence>
<proteinExistence type="predicted"/>
<dbReference type="InterPro" id="IPR018929">
    <property type="entry name" value="DUF2510"/>
</dbReference>
<dbReference type="EMBL" id="FXWJ01000002">
    <property type="protein sequence ID" value="SMQ66904.1"/>
    <property type="molecule type" value="Genomic_DNA"/>
</dbReference>
<keyword evidence="1" id="KW-1133">Transmembrane helix</keyword>
<dbReference type="Proteomes" id="UP000194464">
    <property type="component" value="Unassembled WGS sequence"/>
</dbReference>
<evidence type="ECO:0000256" key="1">
    <source>
        <dbReference type="SAM" id="Phobius"/>
    </source>
</evidence>
<evidence type="ECO:0000313" key="3">
    <source>
        <dbReference type="EMBL" id="SMQ66904.1"/>
    </source>
</evidence>
<gene>
    <name evidence="3" type="ORF">SAMN06295909_1319</name>
</gene>
<dbReference type="Pfam" id="PF10708">
    <property type="entry name" value="DUF2510"/>
    <property type="match status" value="1"/>
</dbReference>
<reference evidence="3 4" key="1">
    <citation type="submission" date="2017-04" db="EMBL/GenBank/DDBJ databases">
        <authorList>
            <person name="Varghese N."/>
            <person name="Submissions S."/>
        </authorList>
    </citation>
    <scope>NUCLEOTIDE SEQUENCE [LARGE SCALE GENOMIC DNA]</scope>
    <source>
        <strain evidence="3 4">VKM Ac-1784</strain>
    </source>
</reference>